<dbReference type="eggNOG" id="ENOG502QT06">
    <property type="taxonomic scope" value="Eukaryota"/>
</dbReference>
<keyword evidence="3 8" id="KW-0418">Kinase</keyword>
<dbReference type="InterPro" id="IPR020635">
    <property type="entry name" value="Tyr_kinase_cat_dom"/>
</dbReference>
<keyword evidence="17" id="KW-1185">Reference proteome</keyword>
<keyword evidence="11" id="KW-0727">SH2 domain</keyword>
<evidence type="ECO:0000313" key="16">
    <source>
        <dbReference type="EnsemblMetazoa" id="Aqu2.1.34261_001"/>
    </source>
</evidence>
<dbReference type="SUPFAM" id="SSF55550">
    <property type="entry name" value="SH2 domain"/>
    <property type="match status" value="2"/>
</dbReference>
<dbReference type="KEGG" id="aqu:100640238"/>
<feature type="domain" description="SH2" evidence="14">
    <location>
        <begin position="163"/>
        <end position="256"/>
    </location>
</feature>
<feature type="compositionally biased region" description="Pro residues" evidence="13">
    <location>
        <begin position="553"/>
        <end position="577"/>
    </location>
</feature>
<keyword evidence="2 8" id="KW-0547">Nucleotide-binding</keyword>
<evidence type="ECO:0000256" key="6">
    <source>
        <dbReference type="ARBA" id="ARBA00023137"/>
    </source>
</evidence>
<dbReference type="Gene3D" id="1.10.510.10">
    <property type="entry name" value="Transferase(Phosphotransferase) domain 1"/>
    <property type="match status" value="1"/>
</dbReference>
<feature type="domain" description="SH2" evidence="14">
    <location>
        <begin position="9"/>
        <end position="101"/>
    </location>
</feature>
<evidence type="ECO:0000256" key="10">
    <source>
        <dbReference type="PIRSR" id="PIRSR000604-2"/>
    </source>
</evidence>
<evidence type="ECO:0000256" key="1">
    <source>
        <dbReference type="ARBA" id="ARBA00022679"/>
    </source>
</evidence>
<evidence type="ECO:0000256" key="8">
    <source>
        <dbReference type="PIRNR" id="PIRNR000604"/>
    </source>
</evidence>
<dbReference type="InterPro" id="IPR050198">
    <property type="entry name" value="Non-receptor_tyrosine_kinases"/>
</dbReference>
<evidence type="ECO:0000256" key="2">
    <source>
        <dbReference type="ARBA" id="ARBA00022741"/>
    </source>
</evidence>
<dbReference type="GO" id="GO:0002376">
    <property type="term" value="P:immune system process"/>
    <property type="evidence" value="ECO:0007669"/>
    <property type="project" value="UniProtKB-KW"/>
</dbReference>
<evidence type="ECO:0000256" key="5">
    <source>
        <dbReference type="ARBA" id="ARBA00022859"/>
    </source>
</evidence>
<dbReference type="GO" id="GO:0005737">
    <property type="term" value="C:cytoplasm"/>
    <property type="evidence" value="ECO:0007669"/>
    <property type="project" value="InterPro"/>
</dbReference>
<feature type="domain" description="Protein kinase" evidence="15">
    <location>
        <begin position="282"/>
        <end position="549"/>
    </location>
</feature>
<feature type="active site" description="Proton acceptor" evidence="9">
    <location>
        <position position="407"/>
    </location>
</feature>
<dbReference type="Proteomes" id="UP000007879">
    <property type="component" value="Unassembled WGS sequence"/>
</dbReference>
<dbReference type="InterPro" id="IPR017441">
    <property type="entry name" value="Protein_kinase_ATP_BS"/>
</dbReference>
<dbReference type="PROSITE" id="PS50011">
    <property type="entry name" value="PROTEIN_KINASE_DOM"/>
    <property type="match status" value="1"/>
</dbReference>
<dbReference type="Pfam" id="PF00017">
    <property type="entry name" value="SH2"/>
    <property type="match status" value="2"/>
</dbReference>
<evidence type="ECO:0000313" key="17">
    <source>
        <dbReference type="Proteomes" id="UP000007879"/>
    </source>
</evidence>
<evidence type="ECO:0000256" key="11">
    <source>
        <dbReference type="PROSITE-ProRule" id="PRU00191"/>
    </source>
</evidence>
<dbReference type="EnsemblMetazoa" id="XM_003385848.2">
    <property type="protein sequence ID" value="XP_003385896.1"/>
    <property type="gene ID" value="LOC100640238"/>
</dbReference>
<comment type="catalytic activity">
    <reaction evidence="7 8">
        <text>L-tyrosyl-[protein] + ATP = O-phospho-L-tyrosyl-[protein] + ADP + H(+)</text>
        <dbReference type="Rhea" id="RHEA:10596"/>
        <dbReference type="Rhea" id="RHEA-COMP:10136"/>
        <dbReference type="Rhea" id="RHEA-COMP:20101"/>
        <dbReference type="ChEBI" id="CHEBI:15378"/>
        <dbReference type="ChEBI" id="CHEBI:30616"/>
        <dbReference type="ChEBI" id="CHEBI:46858"/>
        <dbReference type="ChEBI" id="CHEBI:61978"/>
        <dbReference type="ChEBI" id="CHEBI:456216"/>
        <dbReference type="EC" id="2.7.10.2"/>
    </reaction>
</comment>
<evidence type="ECO:0000256" key="13">
    <source>
        <dbReference type="SAM" id="MobiDB-lite"/>
    </source>
</evidence>
<keyword evidence="1 8" id="KW-0808">Transferase</keyword>
<evidence type="ECO:0000259" key="14">
    <source>
        <dbReference type="PROSITE" id="PS50001"/>
    </source>
</evidence>
<accession>A0A1X7V2S5</accession>
<dbReference type="InterPro" id="IPR001245">
    <property type="entry name" value="Ser-Thr/Tyr_kinase_cat_dom"/>
</dbReference>
<reference evidence="17" key="1">
    <citation type="journal article" date="2010" name="Nature">
        <title>The Amphimedon queenslandica genome and the evolution of animal complexity.</title>
        <authorList>
            <person name="Srivastava M."/>
            <person name="Simakov O."/>
            <person name="Chapman J."/>
            <person name="Fahey B."/>
            <person name="Gauthier M.E."/>
            <person name="Mitros T."/>
            <person name="Richards G.S."/>
            <person name="Conaco C."/>
            <person name="Dacre M."/>
            <person name="Hellsten U."/>
            <person name="Larroux C."/>
            <person name="Putnam N.H."/>
            <person name="Stanke M."/>
            <person name="Adamska M."/>
            <person name="Darling A."/>
            <person name="Degnan S.M."/>
            <person name="Oakley T.H."/>
            <person name="Plachetzki D.C."/>
            <person name="Zhai Y."/>
            <person name="Adamski M."/>
            <person name="Calcino A."/>
            <person name="Cummins S.F."/>
            <person name="Goodstein D.M."/>
            <person name="Harris C."/>
            <person name="Jackson D.J."/>
            <person name="Leys S.P."/>
            <person name="Shu S."/>
            <person name="Woodcroft B.J."/>
            <person name="Vervoort M."/>
            <person name="Kosik K.S."/>
            <person name="Manning G."/>
            <person name="Degnan B.M."/>
            <person name="Rokhsar D.S."/>
        </authorList>
    </citation>
    <scope>NUCLEOTIDE SEQUENCE [LARGE SCALE GENOMIC DNA]</scope>
</reference>
<name>A0A1X7V2S5_AMPQE</name>
<feature type="region of interest" description="Disordered" evidence="13">
    <location>
        <begin position="549"/>
        <end position="577"/>
    </location>
</feature>
<gene>
    <name evidence="16" type="primary">100640238</name>
</gene>
<dbReference type="OMA" id="VHHYIIE"/>
<dbReference type="GO" id="GO:0004715">
    <property type="term" value="F:non-membrane spanning protein tyrosine kinase activity"/>
    <property type="evidence" value="ECO:0007669"/>
    <property type="project" value="UniProtKB-EC"/>
</dbReference>
<dbReference type="SMART" id="SM00252">
    <property type="entry name" value="SH2"/>
    <property type="match status" value="2"/>
</dbReference>
<dbReference type="STRING" id="400682.A0A1X7V2S5"/>
<dbReference type="InterPro" id="IPR008266">
    <property type="entry name" value="Tyr_kinase_AS"/>
</dbReference>
<dbReference type="EC" id="2.7.10.2" evidence="8"/>
<dbReference type="AlphaFoldDB" id="A0A1X7V2S5"/>
<dbReference type="Pfam" id="PF07714">
    <property type="entry name" value="PK_Tyr_Ser-Thr"/>
    <property type="match status" value="1"/>
</dbReference>
<organism evidence="16">
    <name type="scientific">Amphimedon queenslandica</name>
    <name type="common">Sponge</name>
    <dbReference type="NCBI Taxonomy" id="400682"/>
    <lineage>
        <taxon>Eukaryota</taxon>
        <taxon>Metazoa</taxon>
        <taxon>Porifera</taxon>
        <taxon>Demospongiae</taxon>
        <taxon>Heteroscleromorpha</taxon>
        <taxon>Haplosclerida</taxon>
        <taxon>Niphatidae</taxon>
        <taxon>Amphimedon</taxon>
    </lineage>
</organism>
<evidence type="ECO:0000256" key="12">
    <source>
        <dbReference type="PROSITE-ProRule" id="PRU10141"/>
    </source>
</evidence>
<dbReference type="PANTHER" id="PTHR24418">
    <property type="entry name" value="TYROSINE-PROTEIN KINASE"/>
    <property type="match status" value="1"/>
</dbReference>
<dbReference type="Gene3D" id="3.30.200.20">
    <property type="entry name" value="Phosphorylase Kinase, domain 1"/>
    <property type="match status" value="1"/>
</dbReference>
<dbReference type="InParanoid" id="A0A1X7V2S5"/>
<proteinExistence type="inferred from homology"/>
<dbReference type="InterPro" id="IPR036860">
    <property type="entry name" value="SH2_dom_sf"/>
</dbReference>
<feature type="binding site" evidence="10">
    <location>
        <begin position="288"/>
        <end position="296"/>
    </location>
    <ligand>
        <name>ATP</name>
        <dbReference type="ChEBI" id="CHEBI:30616"/>
    </ligand>
</feature>
<dbReference type="PROSITE" id="PS00107">
    <property type="entry name" value="PROTEIN_KINASE_ATP"/>
    <property type="match status" value="1"/>
</dbReference>
<evidence type="ECO:0000259" key="15">
    <source>
        <dbReference type="PROSITE" id="PS50011"/>
    </source>
</evidence>
<dbReference type="OrthoDB" id="535945at2759"/>
<evidence type="ECO:0000256" key="7">
    <source>
        <dbReference type="ARBA" id="ARBA00051245"/>
    </source>
</evidence>
<dbReference type="InterPro" id="IPR000980">
    <property type="entry name" value="SH2"/>
</dbReference>
<dbReference type="PROSITE" id="PS00109">
    <property type="entry name" value="PROTEIN_KINASE_TYR"/>
    <property type="match status" value="1"/>
</dbReference>
<protein>
    <recommendedName>
        <fullName evidence="8">Tyrosine-protein kinase</fullName>
        <ecNumber evidence="8">2.7.10.2</ecNumber>
    </recommendedName>
</protein>
<dbReference type="GO" id="GO:0035556">
    <property type="term" value="P:intracellular signal transduction"/>
    <property type="evidence" value="ECO:0007669"/>
    <property type="project" value="InterPro"/>
</dbReference>
<dbReference type="PROSITE" id="PS50001">
    <property type="entry name" value="SH2"/>
    <property type="match status" value="2"/>
</dbReference>
<evidence type="ECO:0000256" key="9">
    <source>
        <dbReference type="PIRSR" id="PIRSR000604-1"/>
    </source>
</evidence>
<dbReference type="InterPro" id="IPR012234">
    <property type="entry name" value="Tyr_kinase_non-rcpt_SYK/ZAP70"/>
</dbReference>
<dbReference type="PRINTS" id="PR00401">
    <property type="entry name" value="SH2DOMAIN"/>
</dbReference>
<keyword evidence="5" id="KW-0391">Immunity</keyword>
<dbReference type="PIRSF" id="PIRSF000604">
    <property type="entry name" value="TyrPK_SYK"/>
    <property type="match status" value="1"/>
</dbReference>
<dbReference type="Gene3D" id="3.30.505.10">
    <property type="entry name" value="SH2 domain"/>
    <property type="match status" value="2"/>
</dbReference>
<keyword evidence="6 8" id="KW-0829">Tyrosine-protein kinase</keyword>
<keyword evidence="4 8" id="KW-0067">ATP-binding</keyword>
<dbReference type="PRINTS" id="PR00109">
    <property type="entry name" value="TYRKINASE"/>
</dbReference>
<evidence type="ECO:0000256" key="4">
    <source>
        <dbReference type="ARBA" id="ARBA00022840"/>
    </source>
</evidence>
<dbReference type="InterPro" id="IPR011009">
    <property type="entry name" value="Kinase-like_dom_sf"/>
</dbReference>
<evidence type="ECO:0000256" key="3">
    <source>
        <dbReference type="ARBA" id="ARBA00022777"/>
    </source>
</evidence>
<comment type="similarity">
    <text evidence="8">Belongs to the protein kinase superfamily. Tyr protein kinase family. SYK/ZAP-70 subfamily.</text>
</comment>
<feature type="binding site" evidence="10 12">
    <location>
        <position position="315"/>
    </location>
    <ligand>
        <name>ATP</name>
        <dbReference type="ChEBI" id="CHEBI:30616"/>
    </ligand>
</feature>
<dbReference type="FunCoup" id="A0A1X7V2S5">
    <property type="interactions" value="75"/>
</dbReference>
<sequence length="577" mass="65642">MADLSNEPWYHGRISRSDAEQILTQCGGVDGSFLVRDSLTTSGEYVLSLCHQTKRYHYLISRKPDGTLAIQDGTKFDSPVDLVRYHGQKIDGLLTTLVYPCRRPPGQPPQGYRFITHDEMQQAMREGALLLGYQEHQINDALLKRRSAFEQLVGGILHRRQQWFHGPISRDESELRLRQFGLKDGLFLVRERTQVNSFALCISFKMKIYHYLLDMNTLGQLSIENGRKFENLLQVVDHYSRTPDGLLCSLGDYCPVRGFEESKGKSAPRVRHGPRRIEDSELETQGELGAGTFGTVRQGVYRPLSGEPPVKCALKFLKPTEELPNQKAEILREADAMAMLDHPNIVRLYGICVGDPIRLVMELAACGPLNKFLRKHVGFPVLKIVNMIIQVAKGMEYLEKTRFVHRDLAARNVLVVDDDNVKISDFGMSRAIGGGSEYYRAETAGRWPLKWYAPECIYYAKFDSKSDVWSYGVTAWEAFSYGAKPYQGMRGTDIMQMLEGNERLDRPDKCPQAIYEIMLRCWSWRPEDRPSFGELVSTISEIAQFHMTQSPLSRPPMRPPRPGHNPGLPPGTPPRRM</sequence>
<dbReference type="InterPro" id="IPR000719">
    <property type="entry name" value="Prot_kinase_dom"/>
</dbReference>
<dbReference type="SMART" id="SM00219">
    <property type="entry name" value="TyrKc"/>
    <property type="match status" value="1"/>
</dbReference>
<dbReference type="EnsemblMetazoa" id="Aqu2.1.34261_001">
    <property type="protein sequence ID" value="Aqu2.1.34261_001"/>
    <property type="gene ID" value="Aqu2.1.34261"/>
</dbReference>
<dbReference type="SUPFAM" id="SSF56112">
    <property type="entry name" value="Protein kinase-like (PK-like)"/>
    <property type="match status" value="1"/>
</dbReference>
<dbReference type="FunFam" id="1.10.510.10:FF:000216">
    <property type="entry name" value="Tyrosine-protein kinase SYK"/>
    <property type="match status" value="1"/>
</dbReference>
<reference evidence="16" key="2">
    <citation type="submission" date="2017-05" db="UniProtKB">
        <authorList>
            <consortium name="EnsemblMetazoa"/>
        </authorList>
    </citation>
    <scope>IDENTIFICATION</scope>
</reference>
<dbReference type="GO" id="GO:0005524">
    <property type="term" value="F:ATP binding"/>
    <property type="evidence" value="ECO:0007669"/>
    <property type="project" value="UniProtKB-UniRule"/>
</dbReference>